<dbReference type="PRINTS" id="PR00081">
    <property type="entry name" value="GDHRDH"/>
</dbReference>
<dbReference type="Pfam" id="PF00106">
    <property type="entry name" value="adh_short"/>
    <property type="match status" value="1"/>
</dbReference>
<sequence>MLSSGPPLSRLERVASHISHQHGGVALVVGCGDGIGRAIIEHLAEDPGISTVVASRRNGSKLAGIVAELGSSKIHGIKADARVEEEVFKLFETEKRFGPITLCVHNIGANVSFSVEQTTTRVYRKVWEMACLSAFYTGRECARRMGQRGKGTLVVTSATASVRGRAGYSAFSGALHAKRALAQSLTCELGPKGVHVAHVVIDGPVDTPWVRAQLVSKGGLPNLISPRTIAETVLFLHKQSSDGWSNEVDLRGASMSPWWS</sequence>
<name>C5LBB8_PERM5</name>
<dbReference type="OrthoDB" id="5399006at2759"/>
<dbReference type="OMA" id="LPHRHGA"/>
<reference evidence="2 3" key="1">
    <citation type="submission" date="2008-07" db="EMBL/GenBank/DDBJ databases">
        <authorList>
            <person name="El-Sayed N."/>
            <person name="Caler E."/>
            <person name="Inman J."/>
            <person name="Amedeo P."/>
            <person name="Hass B."/>
            <person name="Wortman J."/>
        </authorList>
    </citation>
    <scope>NUCLEOTIDE SEQUENCE [LARGE SCALE GENOMIC DNA]</scope>
    <source>
        <strain evidence="3">ATCC 50983 / TXsc</strain>
    </source>
</reference>
<organism evidence="3">
    <name type="scientific">Perkinsus marinus (strain ATCC 50983 / TXsc)</name>
    <dbReference type="NCBI Taxonomy" id="423536"/>
    <lineage>
        <taxon>Eukaryota</taxon>
        <taxon>Sar</taxon>
        <taxon>Alveolata</taxon>
        <taxon>Perkinsozoa</taxon>
        <taxon>Perkinsea</taxon>
        <taxon>Perkinsida</taxon>
        <taxon>Perkinsidae</taxon>
        <taxon>Perkinsus</taxon>
    </lineage>
</organism>
<keyword evidence="3" id="KW-1185">Reference proteome</keyword>
<evidence type="ECO:0000259" key="1">
    <source>
        <dbReference type="SMART" id="SM00822"/>
    </source>
</evidence>
<dbReference type="AlphaFoldDB" id="C5LBB8"/>
<dbReference type="PANTHER" id="PTHR43431">
    <property type="entry name" value="OXIDOREDUCTASE, SHORT CHAIN DEHYDROGENASE/REDUCTASE FAMILY (AFU_ORTHOLOGUE AFUA_5G14000)"/>
    <property type="match status" value="1"/>
</dbReference>
<dbReference type="PANTHER" id="PTHR43431:SF7">
    <property type="entry name" value="OXIDOREDUCTASE, SHORT CHAIN DEHYDROGENASE_REDUCTASE FAMILY (AFU_ORTHOLOGUE AFUA_5G14000)"/>
    <property type="match status" value="1"/>
</dbReference>
<dbReference type="SUPFAM" id="SSF51735">
    <property type="entry name" value="NAD(P)-binding Rossmann-fold domains"/>
    <property type="match status" value="1"/>
</dbReference>
<proteinExistence type="predicted"/>
<protein>
    <submittedName>
        <fullName evidence="2">Oxoacyl-acp eductase, putative</fullName>
    </submittedName>
</protein>
<feature type="domain" description="Ketoreductase" evidence="1">
    <location>
        <begin position="24"/>
        <end position="203"/>
    </location>
</feature>
<dbReference type="Gene3D" id="3.40.50.720">
    <property type="entry name" value="NAD(P)-binding Rossmann-like Domain"/>
    <property type="match status" value="1"/>
</dbReference>
<dbReference type="EMBL" id="GG680905">
    <property type="protein sequence ID" value="EER06046.1"/>
    <property type="molecule type" value="Genomic_DNA"/>
</dbReference>
<dbReference type="Proteomes" id="UP000007800">
    <property type="component" value="Unassembled WGS sequence"/>
</dbReference>
<dbReference type="InterPro" id="IPR036291">
    <property type="entry name" value="NAD(P)-bd_dom_sf"/>
</dbReference>
<evidence type="ECO:0000313" key="2">
    <source>
        <dbReference type="EMBL" id="EER06046.1"/>
    </source>
</evidence>
<dbReference type="RefSeq" id="XP_002774230.1">
    <property type="nucleotide sequence ID" value="XM_002774184.1"/>
</dbReference>
<dbReference type="SMART" id="SM00822">
    <property type="entry name" value="PKS_KR"/>
    <property type="match status" value="1"/>
</dbReference>
<evidence type="ECO:0000313" key="3">
    <source>
        <dbReference type="Proteomes" id="UP000007800"/>
    </source>
</evidence>
<dbReference type="InterPro" id="IPR057326">
    <property type="entry name" value="KR_dom"/>
</dbReference>
<accession>C5LBB8</accession>
<gene>
    <name evidence="2" type="ORF">Pmar_PMAR028234</name>
</gene>
<dbReference type="InterPro" id="IPR002347">
    <property type="entry name" value="SDR_fam"/>
</dbReference>
<dbReference type="InParanoid" id="C5LBB8"/>
<dbReference type="GeneID" id="9087330"/>